<evidence type="ECO:0000256" key="1">
    <source>
        <dbReference type="ARBA" id="ARBA00023002"/>
    </source>
</evidence>
<dbReference type="KEGG" id="samy:DB32_000309"/>
<sequence length="337" mass="35739">MTGATGFLGAHTTLALLRAGFAVRATVRDVEKAQARLGALVPPESRARLSFVGLDLGRDEGWADAANGCTYVVHTASPVPSGPVKNAAEVIGPAREGTLRAVRAAHAARVERVVVTSSIAAVIWGHARDGSKKYDEDDWTMLGPTVGAYEQSKTLAERAAWDYVASLPANERFELVTVLPGAILGPLLDADVSVSGQIVAALLGRAFPGVPDLGFALVDVRDVAAMHVAAMTVAEAAGQRFIVAGPHTSMRDIAAVLEREFVGRGFRVPTRALPSFLIKTMALWDPTAALTAGELGKRQDVSSERARRVLGFRPKSIEEMIVSMGETMITHRIVASK</sequence>
<dbReference type="GO" id="GO:0016616">
    <property type="term" value="F:oxidoreductase activity, acting on the CH-OH group of donors, NAD or NADP as acceptor"/>
    <property type="evidence" value="ECO:0007669"/>
    <property type="project" value="TreeGrafter"/>
</dbReference>
<dbReference type="FunFam" id="3.40.50.720:FF:000336">
    <property type="entry name" value="Aldehyde reductase"/>
    <property type="match status" value="1"/>
</dbReference>
<dbReference type="SUPFAM" id="SSF51735">
    <property type="entry name" value="NAD(P)-binding Rossmann-fold domains"/>
    <property type="match status" value="1"/>
</dbReference>
<gene>
    <name evidence="4" type="ORF">DB32_000309</name>
</gene>
<organism evidence="4 5">
    <name type="scientific">Sandaracinus amylolyticus</name>
    <dbReference type="NCBI Taxonomy" id="927083"/>
    <lineage>
        <taxon>Bacteria</taxon>
        <taxon>Pseudomonadati</taxon>
        <taxon>Myxococcota</taxon>
        <taxon>Polyangia</taxon>
        <taxon>Polyangiales</taxon>
        <taxon>Sandaracinaceae</taxon>
        <taxon>Sandaracinus</taxon>
    </lineage>
</organism>
<proteinExistence type="inferred from homology"/>
<protein>
    <submittedName>
        <fullName evidence="4">UDP-glucose 4-epimerase</fullName>
    </submittedName>
</protein>
<dbReference type="Pfam" id="PF01370">
    <property type="entry name" value="Epimerase"/>
    <property type="match status" value="1"/>
</dbReference>
<reference evidence="4 5" key="1">
    <citation type="submission" date="2015-03" db="EMBL/GenBank/DDBJ databases">
        <title>Genome assembly of Sandaracinus amylolyticus DSM 53668.</title>
        <authorList>
            <person name="Sharma G."/>
            <person name="Subramanian S."/>
        </authorList>
    </citation>
    <scope>NUCLEOTIDE SEQUENCE [LARGE SCALE GENOMIC DNA]</scope>
    <source>
        <strain evidence="4 5">DSM 53668</strain>
    </source>
</reference>
<dbReference type="Proteomes" id="UP000034883">
    <property type="component" value="Chromosome"/>
</dbReference>
<keyword evidence="5" id="KW-1185">Reference proteome</keyword>
<dbReference type="InterPro" id="IPR001509">
    <property type="entry name" value="Epimerase_deHydtase"/>
</dbReference>
<dbReference type="Gene3D" id="3.40.50.720">
    <property type="entry name" value="NAD(P)-binding Rossmann-like Domain"/>
    <property type="match status" value="1"/>
</dbReference>
<feature type="domain" description="NAD-dependent epimerase/dehydratase" evidence="3">
    <location>
        <begin position="1"/>
        <end position="240"/>
    </location>
</feature>
<dbReference type="EMBL" id="CP011125">
    <property type="protein sequence ID" value="AKF03160.1"/>
    <property type="molecule type" value="Genomic_DNA"/>
</dbReference>
<dbReference type="AlphaFoldDB" id="A0A0F6YGR3"/>
<evidence type="ECO:0000256" key="2">
    <source>
        <dbReference type="ARBA" id="ARBA00023445"/>
    </source>
</evidence>
<evidence type="ECO:0000313" key="4">
    <source>
        <dbReference type="EMBL" id="AKF03160.1"/>
    </source>
</evidence>
<evidence type="ECO:0000259" key="3">
    <source>
        <dbReference type="Pfam" id="PF01370"/>
    </source>
</evidence>
<dbReference type="InterPro" id="IPR050425">
    <property type="entry name" value="NAD(P)_dehydrat-like"/>
</dbReference>
<evidence type="ECO:0000313" key="5">
    <source>
        <dbReference type="Proteomes" id="UP000034883"/>
    </source>
</evidence>
<name>A0A0F6YGR3_9BACT</name>
<dbReference type="STRING" id="927083.DB32_000309"/>
<accession>A0A0F6YGR3</accession>
<comment type="similarity">
    <text evidence="2">Belongs to the NAD(P)-dependent epimerase/dehydratase family. Dihydroflavonol-4-reductase subfamily.</text>
</comment>
<keyword evidence="1" id="KW-0560">Oxidoreductase</keyword>
<dbReference type="PANTHER" id="PTHR10366:SF564">
    <property type="entry name" value="STEROL-4-ALPHA-CARBOXYLATE 3-DEHYDROGENASE, DECARBOXYLATING"/>
    <property type="match status" value="1"/>
</dbReference>
<dbReference type="PANTHER" id="PTHR10366">
    <property type="entry name" value="NAD DEPENDENT EPIMERASE/DEHYDRATASE"/>
    <property type="match status" value="1"/>
</dbReference>
<dbReference type="InterPro" id="IPR036291">
    <property type="entry name" value="NAD(P)-bd_dom_sf"/>
</dbReference>